<dbReference type="FunCoup" id="A0A316V2R4">
    <property type="interactions" value="166"/>
</dbReference>
<name>A0A316V2R4_9BASI</name>
<evidence type="ECO:0000256" key="10">
    <source>
        <dbReference type="PIRSR" id="PIRSR601310-3"/>
    </source>
</evidence>
<dbReference type="Proteomes" id="UP000245771">
    <property type="component" value="Unassembled WGS sequence"/>
</dbReference>
<reference evidence="13 14" key="1">
    <citation type="journal article" date="2018" name="Mol. Biol. Evol.">
        <title>Broad Genomic Sampling Reveals a Smut Pathogenic Ancestry of the Fungal Clade Ustilaginomycotina.</title>
        <authorList>
            <person name="Kijpornyongpan T."/>
            <person name="Mondo S.J."/>
            <person name="Barry K."/>
            <person name="Sandor L."/>
            <person name="Lee J."/>
            <person name="Lipzen A."/>
            <person name="Pangilinan J."/>
            <person name="LaButti K."/>
            <person name="Hainaut M."/>
            <person name="Henrissat B."/>
            <person name="Grigoriev I.V."/>
            <person name="Spatafora J.W."/>
            <person name="Aime M.C."/>
        </authorList>
    </citation>
    <scope>NUCLEOTIDE SEQUENCE [LARGE SCALE GENOMIC DNA]</scope>
    <source>
        <strain evidence="13 14">MCA 3882</strain>
    </source>
</reference>
<dbReference type="InterPro" id="IPR001310">
    <property type="entry name" value="Histidine_triad_HIT"/>
</dbReference>
<evidence type="ECO:0000313" key="14">
    <source>
        <dbReference type="Proteomes" id="UP000245771"/>
    </source>
</evidence>
<feature type="domain" description="HIT" evidence="12">
    <location>
        <begin position="8"/>
        <end position="111"/>
    </location>
</feature>
<proteinExistence type="inferred from homology"/>
<dbReference type="PRINTS" id="PR00332">
    <property type="entry name" value="HISTRIAD"/>
</dbReference>
<accession>A0A316V2R4</accession>
<dbReference type="InterPro" id="IPR039384">
    <property type="entry name" value="HINT"/>
</dbReference>
<dbReference type="RefSeq" id="XP_025352148.1">
    <property type="nucleotide sequence ID" value="XM_025501966.1"/>
</dbReference>
<dbReference type="EMBL" id="KZ819607">
    <property type="protein sequence ID" value="PWN31846.1"/>
    <property type="molecule type" value="Genomic_DNA"/>
</dbReference>
<gene>
    <name evidence="13" type="ORF">FA14DRAFT_192899</name>
</gene>
<dbReference type="FunFam" id="3.30.428.10:FF:000013">
    <property type="entry name" value="Hit family protein 1"/>
    <property type="match status" value="1"/>
</dbReference>
<keyword evidence="14" id="KW-1185">Reference proteome</keyword>
<keyword evidence="3" id="KW-0378">Hydrolase</keyword>
<dbReference type="PROSITE" id="PS00892">
    <property type="entry name" value="HIT_1"/>
    <property type="match status" value="1"/>
</dbReference>
<comment type="cofactor">
    <cofactor evidence="1">
        <name>Mg(2+)</name>
        <dbReference type="ChEBI" id="CHEBI:18420"/>
    </cofactor>
</comment>
<evidence type="ECO:0000256" key="3">
    <source>
        <dbReference type="ARBA" id="ARBA00022801"/>
    </source>
</evidence>
<evidence type="ECO:0000313" key="13">
    <source>
        <dbReference type="EMBL" id="PWN31846.1"/>
    </source>
</evidence>
<feature type="short sequence motif" description="Histidine triad motif" evidence="10 11">
    <location>
        <begin position="96"/>
        <end position="100"/>
    </location>
</feature>
<dbReference type="PANTHER" id="PTHR46648">
    <property type="entry name" value="HIT FAMILY PROTEIN 1"/>
    <property type="match status" value="1"/>
</dbReference>
<dbReference type="OrthoDB" id="672793at2759"/>
<evidence type="ECO:0000256" key="4">
    <source>
        <dbReference type="ARBA" id="ARBA00022842"/>
    </source>
</evidence>
<evidence type="ECO:0000256" key="6">
    <source>
        <dbReference type="ARBA" id="ARBA00052319"/>
    </source>
</evidence>
<evidence type="ECO:0000256" key="8">
    <source>
        <dbReference type="ARBA" id="ARBA00076050"/>
    </source>
</evidence>
<dbReference type="GeneID" id="37023747"/>
<dbReference type="AlphaFoldDB" id="A0A316V2R4"/>
<dbReference type="STRING" id="1280837.A0A316V2R4"/>
<dbReference type="InParanoid" id="A0A316V2R4"/>
<dbReference type="PROSITE" id="PS51084">
    <property type="entry name" value="HIT_2"/>
    <property type="match status" value="1"/>
</dbReference>
<evidence type="ECO:0000256" key="5">
    <source>
        <dbReference type="ARBA" id="ARBA00025764"/>
    </source>
</evidence>
<dbReference type="GO" id="GO:0000166">
    <property type="term" value="F:nucleotide binding"/>
    <property type="evidence" value="ECO:0007669"/>
    <property type="project" value="UniProtKB-KW"/>
</dbReference>
<comment type="catalytic activity">
    <reaction evidence="6">
        <text>adenosine 5'-phosphoramidate + H2O = NH4(+) + AMP</text>
        <dbReference type="Rhea" id="RHEA:67916"/>
        <dbReference type="ChEBI" id="CHEBI:15377"/>
        <dbReference type="ChEBI" id="CHEBI:28938"/>
        <dbReference type="ChEBI" id="CHEBI:57890"/>
        <dbReference type="ChEBI" id="CHEBI:456215"/>
    </reaction>
    <physiologicalReaction direction="left-to-right" evidence="6">
        <dbReference type="Rhea" id="RHEA:67917"/>
    </physiologicalReaction>
</comment>
<dbReference type="CDD" id="cd01277">
    <property type="entry name" value="HINT_subgroup"/>
    <property type="match status" value="1"/>
</dbReference>
<dbReference type="InterPro" id="IPR019808">
    <property type="entry name" value="Histidine_triad_CS"/>
</dbReference>
<protein>
    <recommendedName>
        <fullName evidence="7">Adenosine 5'-monophosphoramidase HNT1</fullName>
    </recommendedName>
    <alternativeName>
        <fullName evidence="8">Histidine triad nucleotide-binding protein HNT1</fullName>
    </alternativeName>
</protein>
<sequence length="136" mass="15222">MATDANCIFCKIIAGKIPSKKLYETDKTFAFLDIGPIAPKHCLVIPKYHGAKLTDIPDEHLQELLPIAKKLAKASGAEQYNILQNNGRLAHQQVDHVHFHMIPKPSEESGLVIGWPTQQPTQEALQKAYDEIKEKL</sequence>
<dbReference type="SUPFAM" id="SSF54197">
    <property type="entry name" value="HIT-like"/>
    <property type="match status" value="1"/>
</dbReference>
<dbReference type="InterPro" id="IPR011146">
    <property type="entry name" value="HIT-like"/>
</dbReference>
<dbReference type="Pfam" id="PF01230">
    <property type="entry name" value="HIT"/>
    <property type="match status" value="1"/>
</dbReference>
<comment type="similarity">
    <text evidence="5">Belongs to the HINT family.</text>
</comment>
<keyword evidence="2" id="KW-0547">Nucleotide-binding</keyword>
<evidence type="ECO:0000256" key="9">
    <source>
        <dbReference type="PIRSR" id="PIRSR601310-1"/>
    </source>
</evidence>
<dbReference type="PANTHER" id="PTHR46648:SF1">
    <property type="entry name" value="ADENOSINE 5'-MONOPHOSPHORAMIDASE HNT1"/>
    <property type="match status" value="1"/>
</dbReference>
<dbReference type="GO" id="GO:0009117">
    <property type="term" value="P:nucleotide metabolic process"/>
    <property type="evidence" value="ECO:0007669"/>
    <property type="project" value="TreeGrafter"/>
</dbReference>
<dbReference type="Gene3D" id="3.30.428.10">
    <property type="entry name" value="HIT-like"/>
    <property type="match status" value="1"/>
</dbReference>
<organism evidence="13 14">
    <name type="scientific">Meira miltonrushii</name>
    <dbReference type="NCBI Taxonomy" id="1280837"/>
    <lineage>
        <taxon>Eukaryota</taxon>
        <taxon>Fungi</taxon>
        <taxon>Dikarya</taxon>
        <taxon>Basidiomycota</taxon>
        <taxon>Ustilaginomycotina</taxon>
        <taxon>Exobasidiomycetes</taxon>
        <taxon>Exobasidiales</taxon>
        <taxon>Brachybasidiaceae</taxon>
        <taxon>Meira</taxon>
    </lineage>
</organism>
<evidence type="ECO:0000256" key="1">
    <source>
        <dbReference type="ARBA" id="ARBA00001946"/>
    </source>
</evidence>
<keyword evidence="4" id="KW-0460">Magnesium</keyword>
<evidence type="ECO:0000256" key="2">
    <source>
        <dbReference type="ARBA" id="ARBA00022741"/>
    </source>
</evidence>
<evidence type="ECO:0000259" key="12">
    <source>
        <dbReference type="PROSITE" id="PS51084"/>
    </source>
</evidence>
<evidence type="ECO:0000256" key="11">
    <source>
        <dbReference type="PROSITE-ProRule" id="PRU00464"/>
    </source>
</evidence>
<evidence type="ECO:0000256" key="7">
    <source>
        <dbReference type="ARBA" id="ARBA00074222"/>
    </source>
</evidence>
<dbReference type="InterPro" id="IPR036265">
    <property type="entry name" value="HIT-like_sf"/>
</dbReference>
<feature type="active site" description="Tele-AMP-histidine intermediate" evidence="9">
    <location>
        <position position="98"/>
    </location>
</feature>
<dbReference type="GO" id="GO:0016787">
    <property type="term" value="F:hydrolase activity"/>
    <property type="evidence" value="ECO:0007669"/>
    <property type="project" value="UniProtKB-KW"/>
</dbReference>